<proteinExistence type="predicted"/>
<dbReference type="PROSITE" id="PS00330">
    <property type="entry name" value="HEMOLYSIN_CALCIUM"/>
    <property type="match status" value="11"/>
</dbReference>
<dbReference type="AlphaFoldDB" id="A0A317FNW7"/>
<dbReference type="SUPFAM" id="SSF51120">
    <property type="entry name" value="beta-Roll"/>
    <property type="match status" value="7"/>
</dbReference>
<organism evidence="4 5">
    <name type="scientific">Falsiroseomonas bella</name>
    <dbReference type="NCBI Taxonomy" id="2184016"/>
    <lineage>
        <taxon>Bacteria</taxon>
        <taxon>Pseudomonadati</taxon>
        <taxon>Pseudomonadota</taxon>
        <taxon>Alphaproteobacteria</taxon>
        <taxon>Acetobacterales</taxon>
        <taxon>Roseomonadaceae</taxon>
        <taxon>Falsiroseomonas</taxon>
    </lineage>
</organism>
<evidence type="ECO:0000313" key="5">
    <source>
        <dbReference type="Proteomes" id="UP000245765"/>
    </source>
</evidence>
<keyword evidence="2" id="KW-0964">Secreted</keyword>
<dbReference type="Pfam" id="PF00353">
    <property type="entry name" value="HemolysinCabind"/>
    <property type="match status" value="13"/>
</dbReference>
<feature type="region of interest" description="Disordered" evidence="3">
    <location>
        <begin position="1"/>
        <end position="22"/>
    </location>
</feature>
<comment type="caution">
    <text evidence="4">The sequence shown here is derived from an EMBL/GenBank/DDBJ whole genome shotgun (WGS) entry which is preliminary data.</text>
</comment>
<dbReference type="PANTHER" id="PTHR38340">
    <property type="entry name" value="S-LAYER PROTEIN"/>
    <property type="match status" value="1"/>
</dbReference>
<name>A0A317FNW7_9PROT</name>
<dbReference type="Gene3D" id="2.160.20.160">
    <property type="match status" value="1"/>
</dbReference>
<feature type="compositionally biased region" description="Basic residues" evidence="3">
    <location>
        <begin position="11"/>
        <end position="22"/>
    </location>
</feature>
<dbReference type="EMBL" id="QGNA01000001">
    <property type="protein sequence ID" value="PWS39168.1"/>
    <property type="molecule type" value="Genomic_DNA"/>
</dbReference>
<dbReference type="GO" id="GO:0005576">
    <property type="term" value="C:extracellular region"/>
    <property type="evidence" value="ECO:0007669"/>
    <property type="project" value="UniProtKB-SubCell"/>
</dbReference>
<feature type="region of interest" description="Disordered" evidence="3">
    <location>
        <begin position="178"/>
        <end position="210"/>
    </location>
</feature>
<sequence length="1054" mass="102877">MAGYPPFHVTGNRHRSAPGARSTRRHSIYCGSCMDRAAFRWLPRVPAKRGGRGGTMSVTVISGSEAADTISASQNSTGGPFASAAADSIAGLGGDDVLRGADGADTLLGGEGRDTLYGDAGGDRLDLGTDTRGGLVAEYEAPGDGADTVFGSNGDDAIFVHLGDDVVEARAGNDLVGGSAGNDRLLGGHGNDELLGETGADSLDGGPGNDLLRDHMQWSGGAGGWPGTDADSLAGGNGADTLQSGGGADTLDGGAGADLLEMRLNEQVGAAVILLPADPLVFAVGALAGASLRIRGIEALLLAGSEAADLVDSSAVSGADALAGYRGDDTLIAGAGNDTLLGEHDNDSLSAGEGDDLLIGGTGFDTLDGGGGNDLLRDNLPSVLDPTADLLQGGAGADTIEAGGAGDTIDGGAGNDLLWLDLSNETGSLSVTLAADPAAFAVGTLGGTLLLVRGVEALHLAGTQAGDVVDATAQIGADTLYGQGGNDILLAGGGHDSLHGGAGNDRLLGMAGSDRLVGGDSNDTLVGAGGADTLDGGQGRDLLLGGAGNDWLHAGLSGEPTPLGADPDRADGGVGADTLVAYGEDTLDGGDGDDLLHWRSTNTTGAGGPTASLGGGAGQDTLAILFSPGDDPFLDSWVRIQRLAPDAASLATFQASLAEDRAIATGVESLVLVLAQGAPTRSVGTVEGLSGGDTLSLGISDDILLGHEGDDSLGGVGGNDLLRGGMGADTLLGGAGAFADTLDGGEGDDRLVLAGTDPKLDANVPGWKGQAEADGGAGNDTITGGPTVNIAQLLRGGDGDDVLVLLGRAEAEGGAGADSIDATAAPGGFLDGGAGADTVRATEKIAYADGGEGDDLLILAVASAAPALLMAFEEGAGFAYLPGGGWLDFDGFDALHAVGNGAGDTLLAAAGADTLEGGAGNDRLSGGAGADLLSGGTGSDSLEGGDGADILRFESRLAGADIVLGFVPGEDSLQVVAGGFASAGGALPEGVLPASRFVANAAPVADAAFGQFLYETDTGWLRWDRDGTGLAGPTAVALLAGKPALAAADILVIG</sequence>
<dbReference type="InterPro" id="IPR011049">
    <property type="entry name" value="Serralysin-like_metalloprot_C"/>
</dbReference>
<keyword evidence="5" id="KW-1185">Reference proteome</keyword>
<evidence type="ECO:0000256" key="1">
    <source>
        <dbReference type="ARBA" id="ARBA00004613"/>
    </source>
</evidence>
<dbReference type="PANTHER" id="PTHR38340:SF1">
    <property type="entry name" value="S-LAYER PROTEIN"/>
    <property type="match status" value="1"/>
</dbReference>
<evidence type="ECO:0008006" key="6">
    <source>
        <dbReference type="Google" id="ProtNLM"/>
    </source>
</evidence>
<comment type="subcellular location">
    <subcellularLocation>
        <location evidence="1">Secreted</location>
    </subcellularLocation>
</comment>
<dbReference type="GO" id="GO:0005509">
    <property type="term" value="F:calcium ion binding"/>
    <property type="evidence" value="ECO:0007669"/>
    <property type="project" value="InterPro"/>
</dbReference>
<evidence type="ECO:0000256" key="3">
    <source>
        <dbReference type="SAM" id="MobiDB-lite"/>
    </source>
</evidence>
<dbReference type="InterPro" id="IPR018511">
    <property type="entry name" value="Hemolysin-typ_Ca-bd_CS"/>
</dbReference>
<dbReference type="Gene3D" id="2.150.10.10">
    <property type="entry name" value="Serralysin-like metalloprotease, C-terminal"/>
    <property type="match status" value="7"/>
</dbReference>
<dbReference type="PRINTS" id="PR00313">
    <property type="entry name" value="CABNDNGRPT"/>
</dbReference>
<dbReference type="Proteomes" id="UP000245765">
    <property type="component" value="Unassembled WGS sequence"/>
</dbReference>
<protein>
    <recommendedName>
        <fullName evidence="6">Calcium-binding protein</fullName>
    </recommendedName>
</protein>
<dbReference type="InterPro" id="IPR050557">
    <property type="entry name" value="RTX_toxin/Mannuronan_C5-epim"/>
</dbReference>
<evidence type="ECO:0000313" key="4">
    <source>
        <dbReference type="EMBL" id="PWS39168.1"/>
    </source>
</evidence>
<evidence type="ECO:0000256" key="2">
    <source>
        <dbReference type="ARBA" id="ARBA00022525"/>
    </source>
</evidence>
<accession>A0A317FNW7</accession>
<gene>
    <name evidence="4" type="ORF">DFH01_08000</name>
</gene>
<dbReference type="InterPro" id="IPR001343">
    <property type="entry name" value="Hemolysn_Ca-bd"/>
</dbReference>
<reference evidence="5" key="1">
    <citation type="submission" date="2018-05" db="EMBL/GenBank/DDBJ databases">
        <authorList>
            <person name="Du Z."/>
            <person name="Wang X."/>
        </authorList>
    </citation>
    <scope>NUCLEOTIDE SEQUENCE [LARGE SCALE GENOMIC DNA]</scope>
    <source>
        <strain evidence="5">CQN31</strain>
    </source>
</reference>